<protein>
    <submittedName>
        <fullName evidence="10">NAD(P)H-quinone oxidoreductase subunit F</fullName>
    </submittedName>
</protein>
<dbReference type="Pfam" id="PF00662">
    <property type="entry name" value="Proton_antipo_N"/>
    <property type="match status" value="1"/>
</dbReference>
<dbReference type="GO" id="GO:0008137">
    <property type="term" value="F:NADH dehydrogenase (ubiquinone) activity"/>
    <property type="evidence" value="ECO:0007669"/>
    <property type="project" value="InterPro"/>
</dbReference>
<evidence type="ECO:0000256" key="3">
    <source>
        <dbReference type="ARBA" id="ARBA00022989"/>
    </source>
</evidence>
<feature type="transmembrane region" description="Helical" evidence="7">
    <location>
        <begin position="286"/>
        <end position="306"/>
    </location>
</feature>
<keyword evidence="3 7" id="KW-1133">Transmembrane helix</keyword>
<feature type="domain" description="NADH:quinone oxidoreductase/Mrp antiporter transmembrane" evidence="8">
    <location>
        <begin position="140"/>
        <end position="422"/>
    </location>
</feature>
<feature type="transmembrane region" description="Helical" evidence="7">
    <location>
        <begin position="489"/>
        <end position="510"/>
    </location>
</feature>
<keyword evidence="4 7" id="KW-0472">Membrane</keyword>
<dbReference type="GO" id="GO:0042773">
    <property type="term" value="P:ATP synthesis coupled electron transport"/>
    <property type="evidence" value="ECO:0007669"/>
    <property type="project" value="InterPro"/>
</dbReference>
<dbReference type="InterPro" id="IPR001750">
    <property type="entry name" value="ND/Mrp_TM"/>
</dbReference>
<evidence type="ECO:0000256" key="7">
    <source>
        <dbReference type="SAM" id="Phobius"/>
    </source>
</evidence>
<feature type="transmembrane region" description="Helical" evidence="7">
    <location>
        <begin position="256"/>
        <end position="274"/>
    </location>
</feature>
<feature type="transmembrane region" description="Helical" evidence="7">
    <location>
        <begin position="82"/>
        <end position="105"/>
    </location>
</feature>
<evidence type="ECO:0000256" key="2">
    <source>
        <dbReference type="ARBA" id="ARBA00022692"/>
    </source>
</evidence>
<feature type="transmembrane region" description="Helical" evidence="7">
    <location>
        <begin position="42"/>
        <end position="62"/>
    </location>
</feature>
<dbReference type="GO" id="GO:0015990">
    <property type="term" value="P:electron transport coupled proton transport"/>
    <property type="evidence" value="ECO:0007669"/>
    <property type="project" value="TreeGrafter"/>
</dbReference>
<feature type="transmembrane region" description="Helical" evidence="7">
    <location>
        <begin position="456"/>
        <end position="477"/>
    </location>
</feature>
<dbReference type="GO" id="GO:0012505">
    <property type="term" value="C:endomembrane system"/>
    <property type="evidence" value="ECO:0007669"/>
    <property type="project" value="UniProtKB-SubCell"/>
</dbReference>
<dbReference type="InterPro" id="IPR010217">
    <property type="entry name" value="NU5C2"/>
</dbReference>
<evidence type="ECO:0000259" key="9">
    <source>
        <dbReference type="Pfam" id="PF00662"/>
    </source>
</evidence>
<evidence type="ECO:0000256" key="6">
    <source>
        <dbReference type="RuleBase" id="RU000320"/>
    </source>
</evidence>
<keyword evidence="2 6" id="KW-0812">Transmembrane</keyword>
<dbReference type="PANTHER" id="PTHR42829">
    <property type="entry name" value="NADH-UBIQUINONE OXIDOREDUCTASE CHAIN 5"/>
    <property type="match status" value="1"/>
</dbReference>
<organism evidence="10 11">
    <name type="scientific">Romeriopsis navalis LEGE 11480</name>
    <dbReference type="NCBI Taxonomy" id="2777977"/>
    <lineage>
        <taxon>Bacteria</taxon>
        <taxon>Bacillati</taxon>
        <taxon>Cyanobacteriota</taxon>
        <taxon>Cyanophyceae</taxon>
        <taxon>Leptolyngbyales</taxon>
        <taxon>Leptolyngbyaceae</taxon>
        <taxon>Romeriopsis</taxon>
        <taxon>Romeriopsis navalis</taxon>
    </lineage>
</organism>
<keyword evidence="11" id="KW-1185">Reference proteome</keyword>
<evidence type="ECO:0000256" key="5">
    <source>
        <dbReference type="ARBA" id="ARBA00025624"/>
    </source>
</evidence>
<feature type="transmembrane region" description="Helical" evidence="7">
    <location>
        <begin position="343"/>
        <end position="361"/>
    </location>
</feature>
<dbReference type="NCBIfam" id="TIGR01960">
    <property type="entry name" value="ndhF3_CO2"/>
    <property type="match status" value="1"/>
</dbReference>
<feature type="transmembrane region" description="Helical" evidence="7">
    <location>
        <begin position="408"/>
        <end position="435"/>
    </location>
</feature>
<reference evidence="10" key="1">
    <citation type="submission" date="2020-10" db="EMBL/GenBank/DDBJ databases">
        <authorList>
            <person name="Castelo-Branco R."/>
            <person name="Eusebio N."/>
            <person name="Adriana R."/>
            <person name="Vieira A."/>
            <person name="Brugerolle De Fraissinette N."/>
            <person name="Rezende De Castro R."/>
            <person name="Schneider M.P."/>
            <person name="Vasconcelos V."/>
            <person name="Leao P.N."/>
        </authorList>
    </citation>
    <scope>NUCLEOTIDE SEQUENCE</scope>
    <source>
        <strain evidence="10">LEGE 11480</strain>
    </source>
</reference>
<dbReference type="PRINTS" id="PR01434">
    <property type="entry name" value="NADHDHGNASE5"/>
</dbReference>
<dbReference type="PANTHER" id="PTHR42829:SF2">
    <property type="entry name" value="NADH-UBIQUINONE OXIDOREDUCTASE CHAIN 5"/>
    <property type="match status" value="1"/>
</dbReference>
<proteinExistence type="predicted"/>
<evidence type="ECO:0000259" key="8">
    <source>
        <dbReference type="Pfam" id="PF00361"/>
    </source>
</evidence>
<name>A0A928Z4R5_9CYAN</name>
<comment type="caution">
    <text evidence="10">The sequence shown here is derived from an EMBL/GenBank/DDBJ whole genome shotgun (WGS) entry which is preliminary data.</text>
</comment>
<dbReference type="NCBIfam" id="NF005633">
    <property type="entry name" value="PRK07390.1"/>
    <property type="match status" value="1"/>
</dbReference>
<dbReference type="GO" id="GO:0016020">
    <property type="term" value="C:membrane"/>
    <property type="evidence" value="ECO:0007669"/>
    <property type="project" value="UniProtKB-SubCell"/>
</dbReference>
<dbReference type="EMBL" id="JADEXQ010000040">
    <property type="protein sequence ID" value="MBE9030648.1"/>
    <property type="molecule type" value="Genomic_DNA"/>
</dbReference>
<evidence type="ECO:0000313" key="10">
    <source>
        <dbReference type="EMBL" id="MBE9030648.1"/>
    </source>
</evidence>
<feature type="transmembrane region" description="Helical" evidence="7">
    <location>
        <begin position="185"/>
        <end position="203"/>
    </location>
</feature>
<feature type="domain" description="NADH-Ubiquinone oxidoreductase (complex I) chain 5 N-terminal" evidence="9">
    <location>
        <begin position="73"/>
        <end position="123"/>
    </location>
</feature>
<feature type="transmembrane region" description="Helical" evidence="7">
    <location>
        <begin position="590"/>
        <end position="611"/>
    </location>
</feature>
<feature type="transmembrane region" description="Helical" evidence="7">
    <location>
        <begin position="12"/>
        <end position="30"/>
    </location>
</feature>
<feature type="transmembrane region" description="Helical" evidence="7">
    <location>
        <begin position="382"/>
        <end position="402"/>
    </location>
</feature>
<evidence type="ECO:0000313" key="11">
    <source>
        <dbReference type="Proteomes" id="UP000625316"/>
    </source>
</evidence>
<dbReference type="InterPro" id="IPR001516">
    <property type="entry name" value="Proton_antipo_N"/>
</dbReference>
<evidence type="ECO:0000256" key="1">
    <source>
        <dbReference type="ARBA" id="ARBA00004127"/>
    </source>
</evidence>
<feature type="transmembrane region" description="Helical" evidence="7">
    <location>
        <begin position="223"/>
        <end position="244"/>
    </location>
</feature>
<dbReference type="AlphaFoldDB" id="A0A928Z4R5"/>
<accession>A0A928Z4R5</accession>
<comment type="function">
    <text evidence="5">NDH-1 shuttles electrons from NAD(P)H, via FMN and iron-sulfur (Fe-S) centers, to quinones in the respiratory chain. The immediate electron acceptor for the enzyme in this species is believed to be plastoquinone. Couples the redox reaction to proton translocation (for every two electrons transferred, four hydrogen ions are translocated across the cytoplasmic membrane), and thus conserves the redox energy in a proton gradient.</text>
</comment>
<feature type="transmembrane region" description="Helical" evidence="7">
    <location>
        <begin position="117"/>
        <end position="137"/>
    </location>
</feature>
<comment type="subcellular location">
    <subcellularLocation>
        <location evidence="1">Endomembrane system</location>
        <topology evidence="1">Multi-pass membrane protein</topology>
    </subcellularLocation>
    <subcellularLocation>
        <location evidence="6">Membrane</location>
        <topology evidence="6">Multi-pass membrane protein</topology>
    </subcellularLocation>
</comment>
<dbReference type="GO" id="GO:0003954">
    <property type="term" value="F:NADH dehydrogenase activity"/>
    <property type="evidence" value="ECO:0007669"/>
    <property type="project" value="TreeGrafter"/>
</dbReference>
<feature type="transmembrane region" description="Helical" evidence="7">
    <location>
        <begin position="143"/>
        <end position="164"/>
    </location>
</feature>
<dbReference type="RefSeq" id="WP_264325478.1">
    <property type="nucleotide sequence ID" value="NZ_JADEXQ010000040.1"/>
</dbReference>
<dbReference type="InterPro" id="IPR003945">
    <property type="entry name" value="NU5C-like"/>
</dbReference>
<gene>
    <name evidence="10" type="ORF">IQ266_12990</name>
</gene>
<dbReference type="Gene3D" id="1.20.5.2700">
    <property type="match status" value="1"/>
</dbReference>
<dbReference type="Pfam" id="PF00361">
    <property type="entry name" value="Proton_antipo_M"/>
    <property type="match status" value="1"/>
</dbReference>
<dbReference type="Proteomes" id="UP000625316">
    <property type="component" value="Unassembled WGS sequence"/>
</dbReference>
<sequence>MSHPLVQSMWLIPLYTMLGAALSFFLFSGITRRTGPRPAGYLNIVMTLTAFIHSSIALIYAWDAPAVDFSVPWLNVASLDLSIPFHIDAAAITACVVITGLNLMAQVFAMGYLEMDWGWARFFSLMAFFEAGMNFLVLTDSLFFSYIALELLTLGTYLLVGLWFNQSLVVTGARDAFLTKRIGDLFLLMGVVALLPIAGTWNYTELAEWAKTADVDPTLMGLLGFALLFGPMGKCAQFPLHLWLDEAMEGPVPGTILRNAIVVQVGAWVVVKLQPVLSLSPPVRTATLVIGSITAVGGALIAIAQVDIKRNLSYPTSAYMGLVFIAVGTGHTQAALLLSVTHALGMALMVMSSSAVIWNSVTQDVTQLGGLWSRRPISGISLAIGAAGLVALPPFGGFWAILRLVEDLWASHSPLCFVVLAVNLFLSFSFTRLFCRVFLGQPGQMSERCPEVHWPMALPMVVTTGFMLHVPILLSVVGLLPDWLSLDKGIALVVIWSTLTGIGGAAAIYLGNFVQKPVRLPWPGLQDLFAYDFYTPQLYRNTVVLVVSLFSKLVNWFDQYLIDGIANFFGLATLVSGQSLKYSTSGQSQFYILTILLGLTVIGLWLSLPLLSNLSVIQP</sequence>
<evidence type="ECO:0000256" key="4">
    <source>
        <dbReference type="ARBA" id="ARBA00023136"/>
    </source>
</evidence>